<sequence>MLFSFAGTQNSKPKNNISKTKAASPPRSKILSAAKNRAKMPTQKAIKPGYPAAAARHSFCLFLVNINACERVICSLLIKIYVNFDRVRLKIK</sequence>
<feature type="region of interest" description="Disordered" evidence="1">
    <location>
        <begin position="1"/>
        <end position="28"/>
    </location>
</feature>
<dbReference type="AlphaFoldDB" id="M5IRC3"/>
<evidence type="ECO:0000313" key="3">
    <source>
        <dbReference type="Proteomes" id="UP000011939"/>
    </source>
</evidence>
<dbReference type="EMBL" id="AMZQ01000005">
    <property type="protein sequence ID" value="EKU11711.1"/>
    <property type="molecule type" value="Genomic_DNA"/>
</dbReference>
<feature type="compositionally biased region" description="Polar residues" evidence="1">
    <location>
        <begin position="1"/>
        <end position="21"/>
    </location>
</feature>
<evidence type="ECO:0000313" key="2">
    <source>
        <dbReference type="EMBL" id="EKU11711.1"/>
    </source>
</evidence>
<proteinExistence type="predicted"/>
<dbReference type="Proteomes" id="UP000011939">
    <property type="component" value="Unassembled WGS sequence"/>
</dbReference>
<dbReference type="PATRIC" id="fig|1244083.3.peg.992"/>
<accession>M5IRC3</accession>
<evidence type="ECO:0000256" key="1">
    <source>
        <dbReference type="SAM" id="MobiDB-lite"/>
    </source>
</evidence>
<name>M5IRC3_9BACT</name>
<protein>
    <submittedName>
        <fullName evidence="2">Uncharacterized protein</fullName>
    </submittedName>
</protein>
<reference evidence="2 3" key="1">
    <citation type="journal article" date="2013" name="Genome Announc.">
        <title>Genome Sequence of Campylobacter showae UNSWCD, Isolated from a Patient with Crohn's Disease.</title>
        <authorList>
            <person name="Tay A.P."/>
            <person name="Kaakoush N.O."/>
            <person name="Deshpande N.P."/>
            <person name="Chen Z."/>
            <person name="Mitchell H."/>
            <person name="Wilkins M.R."/>
        </authorList>
    </citation>
    <scope>NUCLEOTIDE SEQUENCE [LARGE SCALE GENOMIC DNA]</scope>
    <source>
        <strain evidence="2 3">CSUNSWCD</strain>
    </source>
</reference>
<organism evidence="2 3">
    <name type="scientific">Campylobacter showae CSUNSWCD</name>
    <dbReference type="NCBI Taxonomy" id="1244083"/>
    <lineage>
        <taxon>Bacteria</taxon>
        <taxon>Pseudomonadati</taxon>
        <taxon>Campylobacterota</taxon>
        <taxon>Epsilonproteobacteria</taxon>
        <taxon>Campylobacterales</taxon>
        <taxon>Campylobacteraceae</taxon>
        <taxon>Campylobacter</taxon>
    </lineage>
</organism>
<gene>
    <name evidence="2" type="ORF">CSUNSWCD_1749</name>
</gene>
<comment type="caution">
    <text evidence="2">The sequence shown here is derived from an EMBL/GenBank/DDBJ whole genome shotgun (WGS) entry which is preliminary data.</text>
</comment>